<reference evidence="1 2" key="1">
    <citation type="journal article" date="2018" name="IMA Fungus">
        <title>IMA Genome-F 9: Draft genome sequence of Annulohypoxylon stygium, Aspergillus mulundensis, Berkeleyomyces basicola (syn. Thielaviopsis basicola), Ceratocystis smalleyi, two Cercospora beticola strains, Coleophoma cylindrospora, Fusarium fracticaudum, Phialophora cf. hyalina, and Morchella septimelata.</title>
        <authorList>
            <person name="Wingfield B.D."/>
            <person name="Bills G.F."/>
            <person name="Dong Y."/>
            <person name="Huang W."/>
            <person name="Nel W.J."/>
            <person name="Swalarsk-Parry B.S."/>
            <person name="Vaghefi N."/>
            <person name="Wilken P.M."/>
            <person name="An Z."/>
            <person name="de Beer Z.W."/>
            <person name="De Vos L."/>
            <person name="Chen L."/>
            <person name="Duong T.A."/>
            <person name="Gao Y."/>
            <person name="Hammerbacher A."/>
            <person name="Kikkert J.R."/>
            <person name="Li Y."/>
            <person name="Li H."/>
            <person name="Li K."/>
            <person name="Li Q."/>
            <person name="Liu X."/>
            <person name="Ma X."/>
            <person name="Naidoo K."/>
            <person name="Pethybridge S.J."/>
            <person name="Sun J."/>
            <person name="Steenkamp E.T."/>
            <person name="van der Nest M.A."/>
            <person name="van Wyk S."/>
            <person name="Wingfield M.J."/>
            <person name="Xiong C."/>
            <person name="Yue Q."/>
            <person name="Zhang X."/>
        </authorList>
    </citation>
    <scope>NUCLEOTIDE SEQUENCE [LARGE SCALE GENOMIC DNA]</scope>
    <source>
        <strain evidence="1 2">BP5796</strain>
    </source>
</reference>
<dbReference type="PANTHER" id="PTHR47657">
    <property type="entry name" value="STEROL REGULATORY ELEMENT-BINDING PROTEIN ECM22"/>
    <property type="match status" value="1"/>
</dbReference>
<dbReference type="PANTHER" id="PTHR47657:SF7">
    <property type="entry name" value="STEROL REGULATORY ELEMENT-BINDING PROTEIN ECM22"/>
    <property type="match status" value="1"/>
</dbReference>
<evidence type="ECO:0000313" key="1">
    <source>
        <dbReference type="EMBL" id="RDW91445.1"/>
    </source>
</evidence>
<keyword evidence="2" id="KW-1185">Reference proteome</keyword>
<accession>A0A3D8SYQ6</accession>
<organism evidence="1 2">
    <name type="scientific">Coleophoma crateriformis</name>
    <dbReference type="NCBI Taxonomy" id="565419"/>
    <lineage>
        <taxon>Eukaryota</taxon>
        <taxon>Fungi</taxon>
        <taxon>Dikarya</taxon>
        <taxon>Ascomycota</taxon>
        <taxon>Pezizomycotina</taxon>
        <taxon>Leotiomycetes</taxon>
        <taxon>Helotiales</taxon>
        <taxon>Dermateaceae</taxon>
        <taxon>Coleophoma</taxon>
    </lineage>
</organism>
<proteinExistence type="predicted"/>
<dbReference type="OrthoDB" id="5386330at2759"/>
<dbReference type="GO" id="GO:0000981">
    <property type="term" value="F:DNA-binding transcription factor activity, RNA polymerase II-specific"/>
    <property type="evidence" value="ECO:0007669"/>
    <property type="project" value="TreeGrafter"/>
</dbReference>
<dbReference type="InterPro" id="IPR021858">
    <property type="entry name" value="Fun_TF"/>
</dbReference>
<gene>
    <name evidence="1" type="ORF">BP5796_02610</name>
</gene>
<name>A0A3D8SYQ6_9HELO</name>
<dbReference type="Pfam" id="PF11951">
    <property type="entry name" value="Fungal_trans_2"/>
    <property type="match status" value="1"/>
</dbReference>
<dbReference type="Proteomes" id="UP000256328">
    <property type="component" value="Unassembled WGS sequence"/>
</dbReference>
<dbReference type="AlphaFoldDB" id="A0A3D8SYQ6"/>
<evidence type="ECO:0000313" key="2">
    <source>
        <dbReference type="Proteomes" id="UP000256328"/>
    </source>
</evidence>
<dbReference type="InterPro" id="IPR052400">
    <property type="entry name" value="Zn2-C6_fungal_TF"/>
</dbReference>
<protein>
    <submittedName>
        <fullName evidence="1">Uncharacterized protein</fullName>
    </submittedName>
</protein>
<comment type="caution">
    <text evidence="1">The sequence shown here is derived from an EMBL/GenBank/DDBJ whole genome shotgun (WGS) entry which is preliminary data.</text>
</comment>
<sequence length="306" mass="35072">MAHLELLFHFCTSTSYSLSSGDASKLLWQTTVVQIALKYDYLMQGLLSITSFHLAFLKPAQRDHYISQALDLHHSALTKGVPALSNITAENTEAVYMFSMLTFIFSFARPRGPDDALLGRGSGLGEWLVMFRGLRTVVESLDMSILTAGPIGPMLLIGSRRTAYHRSVSSQVDHLWTLQRFINESTCDTDERQTYSKTIDELRVSYNVIYSTESAEYYSIGPPEATDSFVWLYRLSDHFLKLLGEKKQESLAILAYFCVLLRRHDAVWWVHGWSEHLIAQIHQKLDEEHRLWINWPIREIGWLPPS</sequence>
<dbReference type="EMBL" id="PDLN01000003">
    <property type="protein sequence ID" value="RDW91445.1"/>
    <property type="molecule type" value="Genomic_DNA"/>
</dbReference>